<name>A0ABU0XJE7_9MICO</name>
<evidence type="ECO:0000313" key="2">
    <source>
        <dbReference type="EMBL" id="MDQ4215252.1"/>
    </source>
</evidence>
<protein>
    <submittedName>
        <fullName evidence="2">Uncharacterized protein</fullName>
    </submittedName>
</protein>
<proteinExistence type="predicted"/>
<keyword evidence="1" id="KW-1133">Transmembrane helix</keyword>
<evidence type="ECO:0000256" key="1">
    <source>
        <dbReference type="SAM" id="Phobius"/>
    </source>
</evidence>
<reference evidence="2 3" key="1">
    <citation type="submission" date="2023-08" db="EMBL/GenBank/DDBJ databases">
        <title>Microbacterium sp. nov., isolated from a waste landfill.</title>
        <authorList>
            <person name="Wen W."/>
        </authorList>
    </citation>
    <scope>NUCLEOTIDE SEQUENCE [LARGE SCALE GENOMIC DNA]</scope>
    <source>
        <strain evidence="2 3">ASV81</strain>
    </source>
</reference>
<evidence type="ECO:0000313" key="3">
    <source>
        <dbReference type="Proteomes" id="UP001230289"/>
    </source>
</evidence>
<accession>A0ABU0XJE7</accession>
<gene>
    <name evidence="2" type="ORF">RBR11_15145</name>
</gene>
<comment type="caution">
    <text evidence="2">The sequence shown here is derived from an EMBL/GenBank/DDBJ whole genome shotgun (WGS) entry which is preliminary data.</text>
</comment>
<organism evidence="2 3">
    <name type="scientific">Microbacterium capsulatum</name>
    <dbReference type="NCBI Taxonomy" id="3041921"/>
    <lineage>
        <taxon>Bacteria</taxon>
        <taxon>Bacillati</taxon>
        <taxon>Actinomycetota</taxon>
        <taxon>Actinomycetes</taxon>
        <taxon>Micrococcales</taxon>
        <taxon>Microbacteriaceae</taxon>
        <taxon>Microbacterium</taxon>
    </lineage>
</organism>
<keyword evidence="1" id="KW-0812">Transmembrane</keyword>
<keyword evidence="1" id="KW-0472">Membrane</keyword>
<feature type="transmembrane region" description="Helical" evidence="1">
    <location>
        <begin position="6"/>
        <end position="31"/>
    </location>
</feature>
<dbReference type="RefSeq" id="WP_308490206.1">
    <property type="nucleotide sequence ID" value="NZ_JAVFCB010000009.1"/>
</dbReference>
<keyword evidence="3" id="KW-1185">Reference proteome</keyword>
<sequence length="95" mass="10873">MKFLTVLSWFLILLVRGCLLWILIAFAWLAWISVHSWAQDASPSQTVTWYDRNVVSALANGPFRLLILPSERPQFIGLADMGKIKPNRITLLTFN</sequence>
<dbReference type="EMBL" id="JAVFCB010000009">
    <property type="protein sequence ID" value="MDQ4215252.1"/>
    <property type="molecule type" value="Genomic_DNA"/>
</dbReference>
<dbReference type="Proteomes" id="UP001230289">
    <property type="component" value="Unassembled WGS sequence"/>
</dbReference>